<dbReference type="AlphaFoldDB" id="A0A131ZVJ3"/>
<organism evidence="4 5">
    <name type="scientific">Sarcoptes scabiei</name>
    <name type="common">Itch mite</name>
    <name type="synonym">Acarus scabiei</name>
    <dbReference type="NCBI Taxonomy" id="52283"/>
    <lineage>
        <taxon>Eukaryota</taxon>
        <taxon>Metazoa</taxon>
        <taxon>Ecdysozoa</taxon>
        <taxon>Arthropoda</taxon>
        <taxon>Chelicerata</taxon>
        <taxon>Arachnida</taxon>
        <taxon>Acari</taxon>
        <taxon>Acariformes</taxon>
        <taxon>Sarcoptiformes</taxon>
        <taxon>Astigmata</taxon>
        <taxon>Psoroptidia</taxon>
        <taxon>Sarcoptoidea</taxon>
        <taxon>Sarcoptidae</taxon>
        <taxon>Sarcoptinae</taxon>
        <taxon>Sarcoptes</taxon>
    </lineage>
</organism>
<evidence type="ECO:0000313" key="5">
    <source>
        <dbReference type="Proteomes" id="UP000616769"/>
    </source>
</evidence>
<evidence type="ECO:0000313" key="4">
    <source>
        <dbReference type="EMBL" id="KPM02848.1"/>
    </source>
</evidence>
<dbReference type="PANTHER" id="PTHR45080:SF8">
    <property type="entry name" value="IG-LIKE DOMAIN-CONTAINING PROTEIN"/>
    <property type="match status" value="1"/>
</dbReference>
<dbReference type="SUPFAM" id="SSF48726">
    <property type="entry name" value="Immunoglobulin"/>
    <property type="match status" value="1"/>
</dbReference>
<dbReference type="SMART" id="SM00409">
    <property type="entry name" value="IG"/>
    <property type="match status" value="1"/>
</dbReference>
<dbReference type="PROSITE" id="PS50835">
    <property type="entry name" value="IG_LIKE"/>
    <property type="match status" value="1"/>
</dbReference>
<dbReference type="GO" id="GO:0005886">
    <property type="term" value="C:plasma membrane"/>
    <property type="evidence" value="ECO:0007669"/>
    <property type="project" value="TreeGrafter"/>
</dbReference>
<dbReference type="InterPro" id="IPR003599">
    <property type="entry name" value="Ig_sub"/>
</dbReference>
<gene>
    <name evidence="4" type="ORF">QR98_0012720</name>
</gene>
<keyword evidence="1" id="KW-0732">Signal</keyword>
<evidence type="ECO:0000256" key="2">
    <source>
        <dbReference type="ARBA" id="ARBA00023157"/>
    </source>
</evidence>
<dbReference type="InterPro" id="IPR013783">
    <property type="entry name" value="Ig-like_fold"/>
</dbReference>
<comment type="caution">
    <text evidence="4">The sequence shown here is derived from an EMBL/GenBank/DDBJ whole genome shotgun (WGS) entry which is preliminary data.</text>
</comment>
<dbReference type="InterPro" id="IPR036179">
    <property type="entry name" value="Ig-like_dom_sf"/>
</dbReference>
<dbReference type="Pfam" id="PF00047">
    <property type="entry name" value="ig"/>
    <property type="match status" value="1"/>
</dbReference>
<dbReference type="Proteomes" id="UP000616769">
    <property type="component" value="Unassembled WGS sequence"/>
</dbReference>
<evidence type="ECO:0000256" key="3">
    <source>
        <dbReference type="ARBA" id="ARBA00023319"/>
    </source>
</evidence>
<accession>A0A131ZVJ3</accession>
<keyword evidence="2" id="KW-1015">Disulfide bond</keyword>
<dbReference type="VEuPathDB" id="VectorBase:SSCA002463"/>
<dbReference type="InterPro" id="IPR007110">
    <property type="entry name" value="Ig-like_dom"/>
</dbReference>
<dbReference type="PANTHER" id="PTHR45080">
    <property type="entry name" value="CONTACTIN 5"/>
    <property type="match status" value="1"/>
</dbReference>
<dbReference type="GO" id="GO:0043025">
    <property type="term" value="C:neuronal cell body"/>
    <property type="evidence" value="ECO:0007669"/>
    <property type="project" value="TreeGrafter"/>
</dbReference>
<dbReference type="GO" id="GO:0050808">
    <property type="term" value="P:synapse organization"/>
    <property type="evidence" value="ECO:0007669"/>
    <property type="project" value="TreeGrafter"/>
</dbReference>
<dbReference type="GO" id="GO:0008046">
    <property type="term" value="F:axon guidance receptor activity"/>
    <property type="evidence" value="ECO:0007669"/>
    <property type="project" value="TreeGrafter"/>
</dbReference>
<evidence type="ECO:0000256" key="1">
    <source>
        <dbReference type="ARBA" id="ARBA00022729"/>
    </source>
</evidence>
<reference evidence="4 5" key="1">
    <citation type="journal article" date="2015" name="Parasit. Vectors">
        <title>Draft genome of the scabies mite.</title>
        <authorList>
            <person name="Rider S.D.Jr."/>
            <person name="Morgan M.S."/>
            <person name="Arlian L.G."/>
        </authorList>
    </citation>
    <scope>NUCLEOTIDE SEQUENCE [LARGE SCALE GENOMIC DNA]</scope>
    <source>
        <strain evidence="4">Arlian Lab</strain>
    </source>
</reference>
<name>A0A131ZVJ3_SARSC</name>
<dbReference type="GO" id="GO:0007156">
    <property type="term" value="P:homophilic cell adhesion via plasma membrane adhesion molecules"/>
    <property type="evidence" value="ECO:0007669"/>
    <property type="project" value="TreeGrafter"/>
</dbReference>
<dbReference type="InterPro" id="IPR050958">
    <property type="entry name" value="Cell_Adh-Cytoskel_Orgn"/>
</dbReference>
<keyword evidence="3" id="KW-0393">Immunoglobulin domain</keyword>
<dbReference type="InterPro" id="IPR013151">
    <property type="entry name" value="Immunoglobulin_dom"/>
</dbReference>
<dbReference type="EMBL" id="JXLN01003115">
    <property type="protein sequence ID" value="KPM02848.1"/>
    <property type="molecule type" value="Genomic_DNA"/>
</dbReference>
<sequence length="110" mass="12486">MWRLVSSCSSQESPKIIDFVPKISQPIGSNLVLTCNVINIQEPLQFDWHKNGQNIDKLSQIERSRFSIDNRRGFSLFNLIDLNQNDSGNYTCVVRNSFGSAQQSTILLIP</sequence>
<proteinExistence type="predicted"/>
<dbReference type="OrthoDB" id="6412111at2759"/>
<dbReference type="GO" id="GO:0030424">
    <property type="term" value="C:axon"/>
    <property type="evidence" value="ECO:0007669"/>
    <property type="project" value="TreeGrafter"/>
</dbReference>
<dbReference type="SMART" id="SM00408">
    <property type="entry name" value="IGc2"/>
    <property type="match status" value="1"/>
</dbReference>
<protein>
    <submittedName>
        <fullName evidence="4">Ttnl protein-like protein</fullName>
    </submittedName>
</protein>
<dbReference type="InterPro" id="IPR003598">
    <property type="entry name" value="Ig_sub2"/>
</dbReference>
<dbReference type="Gene3D" id="2.60.40.10">
    <property type="entry name" value="Immunoglobulins"/>
    <property type="match status" value="1"/>
</dbReference>